<dbReference type="EMBL" id="JAOCDZ010000012">
    <property type="protein sequence ID" value="MDH0737761.1"/>
    <property type="molecule type" value="Genomic_DNA"/>
</dbReference>
<feature type="region of interest" description="Disordered" evidence="1">
    <location>
        <begin position="89"/>
        <end position="109"/>
    </location>
</feature>
<evidence type="ECO:0000313" key="3">
    <source>
        <dbReference type="Proteomes" id="UP001161094"/>
    </source>
</evidence>
<dbReference type="PANTHER" id="PTHR13903:SF8">
    <property type="entry name" value="PIRIN"/>
    <property type="match status" value="1"/>
</dbReference>
<dbReference type="RefSeq" id="WP_279996081.1">
    <property type="nucleotide sequence ID" value="NZ_JAOCDZ010000012.1"/>
</dbReference>
<organism evidence="2 3">
    <name type="scientific">Achromobacter spanius</name>
    <dbReference type="NCBI Taxonomy" id="217203"/>
    <lineage>
        <taxon>Bacteria</taxon>
        <taxon>Pseudomonadati</taxon>
        <taxon>Pseudomonadota</taxon>
        <taxon>Betaproteobacteria</taxon>
        <taxon>Burkholderiales</taxon>
        <taxon>Alcaligenaceae</taxon>
        <taxon>Achromobacter</taxon>
    </lineage>
</organism>
<sequence>MTASDAVFPSVPGARPGLWVATLMLEDCRGLMQSLGGNSEDHQLQAGDLFWTREDAGVMRARAAGDAASPGAELRLNGLRMVLGLHGQSEAAAGPESESESESNPQPLPVTSALLRGWEMPVIKTDAGRIRVAAGSHAGSQSPLATPAPLTILDVWLRPGATQLVPLAPGWNAWVYSVSGELGVRARHRRIGAPPLPRQAAGDRDFAVLDAGSALVASASAGDEEGVLVLMAGRAPAHFVLVGSAGSTDSAVSAATAGSAPSAAMPSRSGAKPLAA</sequence>
<comment type="caution">
    <text evidence="2">The sequence shown here is derived from an EMBL/GenBank/DDBJ whole genome shotgun (WGS) entry which is preliminary data.</text>
</comment>
<protein>
    <submittedName>
        <fullName evidence="2">Pirin family protein</fullName>
    </submittedName>
</protein>
<dbReference type="InterPro" id="IPR012093">
    <property type="entry name" value="Pirin"/>
</dbReference>
<dbReference type="Gene3D" id="2.60.120.10">
    <property type="entry name" value="Jelly Rolls"/>
    <property type="match status" value="1"/>
</dbReference>
<reference evidence="2" key="1">
    <citation type="submission" date="2022-09" db="EMBL/GenBank/DDBJ databases">
        <title>Intensive care unit water sources are persistently colonized with multi-drug resistant bacteria and are the site of extensive horizontal gene transfer of antibiotic resistance genes.</title>
        <authorList>
            <person name="Diorio-Toth L."/>
        </authorList>
    </citation>
    <scope>NUCLEOTIDE SEQUENCE</scope>
    <source>
        <strain evidence="2">GD03843</strain>
    </source>
</reference>
<dbReference type="SUPFAM" id="SSF51182">
    <property type="entry name" value="RmlC-like cupins"/>
    <property type="match status" value="1"/>
</dbReference>
<gene>
    <name evidence="2" type="ORF">N5D93_18240</name>
</gene>
<dbReference type="InterPro" id="IPR014710">
    <property type="entry name" value="RmlC-like_jellyroll"/>
</dbReference>
<proteinExistence type="predicted"/>
<name>A0AA42LQN7_9BURK</name>
<evidence type="ECO:0000313" key="2">
    <source>
        <dbReference type="EMBL" id="MDH0737761.1"/>
    </source>
</evidence>
<dbReference type="Proteomes" id="UP001161094">
    <property type="component" value="Unassembled WGS sequence"/>
</dbReference>
<dbReference type="InterPro" id="IPR011051">
    <property type="entry name" value="RmlC_Cupin_sf"/>
</dbReference>
<evidence type="ECO:0000256" key="1">
    <source>
        <dbReference type="SAM" id="MobiDB-lite"/>
    </source>
</evidence>
<dbReference type="AlphaFoldDB" id="A0AA42LQN7"/>
<accession>A0AA42LQN7</accession>
<dbReference type="CDD" id="cd02247">
    <property type="entry name" value="cupin_pirin_C"/>
    <property type="match status" value="1"/>
</dbReference>
<dbReference type="PANTHER" id="PTHR13903">
    <property type="entry name" value="PIRIN-RELATED"/>
    <property type="match status" value="1"/>
</dbReference>